<comment type="caution">
    <text evidence="1">The sequence shown here is derived from an EMBL/GenBank/DDBJ whole genome shotgun (WGS) entry which is preliminary data.</text>
</comment>
<dbReference type="AlphaFoldDB" id="A0A1V2IJK5"/>
<evidence type="ECO:0000313" key="2">
    <source>
        <dbReference type="Proteomes" id="UP000188929"/>
    </source>
</evidence>
<dbReference type="InterPro" id="IPR029032">
    <property type="entry name" value="AhpD-like"/>
</dbReference>
<accession>A0A1V2IJK5</accession>
<dbReference type="STRING" id="1834516.BL253_04610"/>
<dbReference type="SUPFAM" id="SSF69118">
    <property type="entry name" value="AhpD-like"/>
    <property type="match status" value="2"/>
</dbReference>
<organism evidence="1 2">
    <name type="scientific">Pseudofrankia asymbiotica</name>
    <dbReference type="NCBI Taxonomy" id="1834516"/>
    <lineage>
        <taxon>Bacteria</taxon>
        <taxon>Bacillati</taxon>
        <taxon>Actinomycetota</taxon>
        <taxon>Actinomycetes</taxon>
        <taxon>Frankiales</taxon>
        <taxon>Frankiaceae</taxon>
        <taxon>Pseudofrankia</taxon>
    </lineage>
</organism>
<name>A0A1V2IJK5_9ACTN</name>
<dbReference type="Gene3D" id="1.20.1290.10">
    <property type="entry name" value="AhpD-like"/>
    <property type="match status" value="1"/>
</dbReference>
<evidence type="ECO:0008006" key="3">
    <source>
        <dbReference type="Google" id="ProtNLM"/>
    </source>
</evidence>
<protein>
    <recommendedName>
        <fullName evidence="3">Carboxymuconolactone decarboxylase-like domain-containing protein</fullName>
    </recommendedName>
</protein>
<evidence type="ECO:0000313" key="1">
    <source>
        <dbReference type="EMBL" id="ONH32601.1"/>
    </source>
</evidence>
<keyword evidence="2" id="KW-1185">Reference proteome</keyword>
<dbReference type="EMBL" id="MOMC01000009">
    <property type="protein sequence ID" value="ONH32601.1"/>
    <property type="molecule type" value="Genomic_DNA"/>
</dbReference>
<sequence length="310" mass="32867">MLAPASGLESIRAVAPAAATWLRAGWDAAQATSRVEPRLLDLVRGRVAAGHGLALEEAAGSQPAPASAAAGRDDDDPLGQAVVAFTDGFVRHVATRRPDLVAVLREHLRGRGTRELAEIIYVFDQAARLVIGHGRLFDPGEFGDAPPDEAPSEPRSLGAANLLLHDAALGLSALDPVTTELVRLRAGSYHDCRTCLSLRLVIDGRVVVDEELFARLGGYADDPAFSPSRRAALRYADAHMTGPRQITPELRAELRTHFSAAQLVELSLDVTAWNYQKTLVALDLDAPASGEGLTGMAINADGSLQLSPLA</sequence>
<gene>
    <name evidence="1" type="ORF">BL253_04610</name>
</gene>
<reference evidence="2" key="1">
    <citation type="submission" date="2016-10" db="EMBL/GenBank/DDBJ databases">
        <title>Frankia sp. NRRL B-16386 Genome sequencing.</title>
        <authorList>
            <person name="Ghodhbane-Gtari F."/>
            <person name="Swanson E."/>
            <person name="Gueddou A."/>
            <person name="Hezbri K."/>
            <person name="Ktari K."/>
            <person name="Nouioui I."/>
            <person name="Morris K."/>
            <person name="Simpson S."/>
            <person name="Abebe-Akele F."/>
            <person name="Thomas K."/>
            <person name="Gtari M."/>
            <person name="Tisa L.S."/>
        </authorList>
    </citation>
    <scope>NUCLEOTIDE SEQUENCE [LARGE SCALE GENOMIC DNA]</scope>
    <source>
        <strain evidence="2">NRRL B-16386</strain>
    </source>
</reference>
<dbReference type="Proteomes" id="UP000188929">
    <property type="component" value="Unassembled WGS sequence"/>
</dbReference>
<proteinExistence type="predicted"/>